<proteinExistence type="predicted"/>
<dbReference type="AlphaFoldDB" id="A0A7W9SWL3"/>
<evidence type="ECO:0000313" key="4">
    <source>
        <dbReference type="Proteomes" id="UP000532746"/>
    </source>
</evidence>
<evidence type="ECO:0000256" key="1">
    <source>
        <dbReference type="SAM" id="MobiDB-lite"/>
    </source>
</evidence>
<name>A0A7W9SWL3_9BACT</name>
<keyword evidence="4" id="KW-1185">Reference proteome</keyword>
<dbReference type="Gene3D" id="3.30.70.1290">
    <property type="entry name" value="Transposase IS200-like"/>
    <property type="match status" value="1"/>
</dbReference>
<organism evidence="3 4">
    <name type="scientific">Hymenobacter luteus</name>
    <dbReference type="NCBI Taxonomy" id="1411122"/>
    <lineage>
        <taxon>Bacteria</taxon>
        <taxon>Pseudomonadati</taxon>
        <taxon>Bacteroidota</taxon>
        <taxon>Cytophagia</taxon>
        <taxon>Cytophagales</taxon>
        <taxon>Hymenobacteraceae</taxon>
        <taxon>Hymenobacter</taxon>
    </lineage>
</organism>
<protein>
    <submittedName>
        <fullName evidence="3">REP element-mobilizing transposase RayT</fullName>
    </submittedName>
</protein>
<reference evidence="3 4" key="1">
    <citation type="submission" date="2020-08" db="EMBL/GenBank/DDBJ databases">
        <title>Genomic Encyclopedia of Type Strains, Phase IV (KMG-IV): sequencing the most valuable type-strain genomes for metagenomic binning, comparative biology and taxonomic classification.</title>
        <authorList>
            <person name="Goeker M."/>
        </authorList>
    </citation>
    <scope>NUCLEOTIDE SEQUENCE [LARGE SCALE GENOMIC DNA]</scope>
    <source>
        <strain evidence="3 4">DSM 26718</strain>
    </source>
</reference>
<dbReference type="PANTHER" id="PTHR36966:SF1">
    <property type="entry name" value="REP-ASSOCIATED TYROSINE TRANSPOSASE"/>
    <property type="match status" value="1"/>
</dbReference>
<dbReference type="NCBIfam" id="NF047646">
    <property type="entry name" value="REP_Tyr_transpos"/>
    <property type="match status" value="1"/>
</dbReference>
<dbReference type="RefSeq" id="WP_246398584.1">
    <property type="nucleotide sequence ID" value="NZ_JACHGG010000001.1"/>
</dbReference>
<dbReference type="InterPro" id="IPR052715">
    <property type="entry name" value="RAYT_transposase"/>
</dbReference>
<dbReference type="PANTHER" id="PTHR36966">
    <property type="entry name" value="REP-ASSOCIATED TYROSINE TRANSPOSASE"/>
    <property type="match status" value="1"/>
</dbReference>
<accession>A0A7W9SWL3</accession>
<dbReference type="EMBL" id="JACHGG010000001">
    <property type="protein sequence ID" value="MBB6057222.1"/>
    <property type="molecule type" value="Genomic_DNA"/>
</dbReference>
<dbReference type="Proteomes" id="UP000532746">
    <property type="component" value="Unassembled WGS sequence"/>
</dbReference>
<comment type="caution">
    <text evidence="3">The sequence shown here is derived from an EMBL/GenBank/DDBJ whole genome shotgun (WGS) entry which is preliminary data.</text>
</comment>
<feature type="region of interest" description="Disordered" evidence="1">
    <location>
        <begin position="1"/>
        <end position="25"/>
    </location>
</feature>
<evidence type="ECO:0000313" key="3">
    <source>
        <dbReference type="EMBL" id="MBB6057222.1"/>
    </source>
</evidence>
<feature type="domain" description="Transposase IS200-like" evidence="2">
    <location>
        <begin position="55"/>
        <end position="195"/>
    </location>
</feature>
<evidence type="ECO:0000259" key="2">
    <source>
        <dbReference type="SMART" id="SM01321"/>
    </source>
</evidence>
<dbReference type="Pfam" id="PF01797">
    <property type="entry name" value="Y1_Tnp"/>
    <property type="match status" value="1"/>
</dbReference>
<dbReference type="SUPFAM" id="SSF143422">
    <property type="entry name" value="Transposase IS200-like"/>
    <property type="match status" value="1"/>
</dbReference>
<gene>
    <name evidence="3" type="ORF">HNQ93_000052</name>
</gene>
<dbReference type="InterPro" id="IPR002686">
    <property type="entry name" value="Transposase_17"/>
</dbReference>
<dbReference type="GO" id="GO:0043565">
    <property type="term" value="F:sequence-specific DNA binding"/>
    <property type="evidence" value="ECO:0007669"/>
    <property type="project" value="TreeGrafter"/>
</dbReference>
<sequence length="228" mass="26508">MGQVSRLAAANGGHPVPRRQEPLGSRQQPCEYAIRGIAFNDYLKAIPLMAYSIRDQQALYFLTFSVVEWVDIFTRPLYKDIVIDSLRFCQQRKGLELFAFCLMTNHLHLICRAEDGKALSDIVRDFKKYTSRQLFEAIHLNQQESRRTWLDWIFRSQGSFNSNNSTAQIWQQRSHGVELRNEEMVQQRLHYTHQNPVRAGICYRAEDYLYSSASQYAGLEALLPVTLL</sequence>
<dbReference type="InterPro" id="IPR036515">
    <property type="entry name" value="Transposase_17_sf"/>
</dbReference>
<dbReference type="GO" id="GO:0004803">
    <property type="term" value="F:transposase activity"/>
    <property type="evidence" value="ECO:0007669"/>
    <property type="project" value="InterPro"/>
</dbReference>
<dbReference type="SMART" id="SM01321">
    <property type="entry name" value="Y1_Tnp"/>
    <property type="match status" value="1"/>
</dbReference>
<dbReference type="GO" id="GO:0006313">
    <property type="term" value="P:DNA transposition"/>
    <property type="evidence" value="ECO:0007669"/>
    <property type="project" value="InterPro"/>
</dbReference>